<dbReference type="EMBL" id="JACHXE010000001">
    <property type="protein sequence ID" value="MBB3074412.1"/>
    <property type="molecule type" value="Genomic_DNA"/>
</dbReference>
<dbReference type="GO" id="GO:0008374">
    <property type="term" value="F:O-acyltransferase activity"/>
    <property type="evidence" value="ECO:0007669"/>
    <property type="project" value="InterPro"/>
</dbReference>
<dbReference type="Pfam" id="PF02450">
    <property type="entry name" value="LCAT"/>
    <property type="match status" value="1"/>
</dbReference>
<proteinExistence type="predicted"/>
<gene>
    <name evidence="2" type="ORF">FHS41_000881</name>
</gene>
<organism evidence="2 3">
    <name type="scientific">Streptomyces violarus</name>
    <dbReference type="NCBI Taxonomy" id="67380"/>
    <lineage>
        <taxon>Bacteria</taxon>
        <taxon>Bacillati</taxon>
        <taxon>Actinomycetota</taxon>
        <taxon>Actinomycetes</taxon>
        <taxon>Kitasatosporales</taxon>
        <taxon>Streptomycetaceae</taxon>
        <taxon>Streptomyces</taxon>
    </lineage>
</organism>
<dbReference type="SUPFAM" id="SSF53474">
    <property type="entry name" value="alpha/beta-Hydrolases"/>
    <property type="match status" value="1"/>
</dbReference>
<dbReference type="Gene3D" id="3.40.50.1820">
    <property type="entry name" value="alpha/beta hydrolase"/>
    <property type="match status" value="1"/>
</dbReference>
<keyword evidence="3" id="KW-1185">Reference proteome</keyword>
<reference evidence="2 3" key="1">
    <citation type="submission" date="2020-08" db="EMBL/GenBank/DDBJ databases">
        <title>Genomic Encyclopedia of Type Strains, Phase III (KMG-III): the genomes of soil and plant-associated and newly described type strains.</title>
        <authorList>
            <person name="Whitman W."/>
        </authorList>
    </citation>
    <scope>NUCLEOTIDE SEQUENCE [LARGE SCALE GENOMIC DNA]</scope>
    <source>
        <strain evidence="2 3">CECT 3237</strain>
    </source>
</reference>
<sequence length="484" mass="52683">MGGTVLAVPDRRGRPSGESVWGTLGKDLDVLRDPEQLSTARYPRLAPAGLVRATRAFGLWTVVPGYDRLLARLGTRAGAVVDDGTAPEPDLDADILAVGYDFRLGVADAARTLDAQLLPRLKHLWPDEEDREARVVIVAHSMGGLVARYWAAVLGGARWCRGIITLGTPHRGAPKALEVMAHGLPVGPFRITRPVEVVRGWQGLADLLPRYRAVDDRSALDAVRPSSGDGPPRPSRLLRPHQLPLPWLREPARRAHTMHRKIEQGWQNLRVPPAVMPRIGFGHATLRSCSWDGSEVTVTKDVPPGPELGGWSAGLGDGTVPAFCGLPVEMDNYPRTHLHVHRRHGPIAELRETAELLDAFRSDAALSAYRARQESSVALGLDLDELLLRDRPITVTVTPLTLAGERVDAARATVWAGAEPVTEDDRPPWARIDVRLEWDAGQRAFHGRLPGLPPGLVKVSVVARDLTDATAVQTVQVLDDTGLE</sequence>
<name>A0A7W4ZKY2_9ACTN</name>
<dbReference type="GO" id="GO:0006629">
    <property type="term" value="P:lipid metabolic process"/>
    <property type="evidence" value="ECO:0007669"/>
    <property type="project" value="InterPro"/>
</dbReference>
<comment type="caution">
    <text evidence="2">The sequence shown here is derived from an EMBL/GenBank/DDBJ whole genome shotgun (WGS) entry which is preliminary data.</text>
</comment>
<dbReference type="RefSeq" id="WP_184587868.1">
    <property type="nucleotide sequence ID" value="NZ_BMUP01000001.1"/>
</dbReference>
<dbReference type="PANTHER" id="PTHR11440">
    <property type="entry name" value="LECITHIN-CHOLESTEROL ACYLTRANSFERASE-RELATED"/>
    <property type="match status" value="1"/>
</dbReference>
<evidence type="ECO:0000313" key="2">
    <source>
        <dbReference type="EMBL" id="MBB3074412.1"/>
    </source>
</evidence>
<dbReference type="InterPro" id="IPR029058">
    <property type="entry name" value="AB_hydrolase_fold"/>
</dbReference>
<feature type="region of interest" description="Disordered" evidence="1">
    <location>
        <begin position="221"/>
        <end position="240"/>
    </location>
</feature>
<evidence type="ECO:0000256" key="1">
    <source>
        <dbReference type="SAM" id="MobiDB-lite"/>
    </source>
</evidence>
<protein>
    <recommendedName>
        <fullName evidence="4">Lecithin:cholesterol acyltransferase</fullName>
    </recommendedName>
</protein>
<dbReference type="Proteomes" id="UP000572907">
    <property type="component" value="Unassembled WGS sequence"/>
</dbReference>
<dbReference type="AlphaFoldDB" id="A0A7W4ZKY2"/>
<dbReference type="InterPro" id="IPR003386">
    <property type="entry name" value="LACT/PDAT_acylTrfase"/>
</dbReference>
<evidence type="ECO:0000313" key="3">
    <source>
        <dbReference type="Proteomes" id="UP000572907"/>
    </source>
</evidence>
<evidence type="ECO:0008006" key="4">
    <source>
        <dbReference type="Google" id="ProtNLM"/>
    </source>
</evidence>
<accession>A0A7W4ZKY2</accession>